<dbReference type="Gene3D" id="2.120.10.30">
    <property type="entry name" value="TolB, C-terminal domain"/>
    <property type="match status" value="1"/>
</dbReference>
<dbReference type="SUPFAM" id="SSF69304">
    <property type="entry name" value="Tricorn protease N-terminal domain"/>
    <property type="match status" value="1"/>
</dbReference>
<evidence type="ECO:0000313" key="2">
    <source>
        <dbReference type="EMBL" id="TMQ49950.1"/>
    </source>
</evidence>
<dbReference type="EMBL" id="VBOT01000110">
    <property type="protein sequence ID" value="TMQ49950.1"/>
    <property type="molecule type" value="Genomic_DNA"/>
</dbReference>
<gene>
    <name evidence="2" type="ORF">E6K73_08875</name>
</gene>
<dbReference type="Proteomes" id="UP000320184">
    <property type="component" value="Unassembled WGS sequence"/>
</dbReference>
<name>A0A538SF14_UNCEI</name>
<dbReference type="InterPro" id="IPR011659">
    <property type="entry name" value="WD40"/>
</dbReference>
<evidence type="ECO:0008006" key="4">
    <source>
        <dbReference type="Google" id="ProtNLM"/>
    </source>
</evidence>
<evidence type="ECO:0000256" key="1">
    <source>
        <dbReference type="SAM" id="SignalP"/>
    </source>
</evidence>
<keyword evidence="1" id="KW-0732">Signal</keyword>
<sequence>MSVRLSALVLLLVLALGSGPPGRPAPAVVFVSRNPIPGEPGAIPGLGPHHRATVTGGRLMIREASGRIHPLLPGGALHDVSDPAVSLDGRRVAFAGTPHPDSAWRIYVARLDGGGLRAVTRSGSAGPSARFDDLDPCWISDSLLCFASTREGGVAEYASVPVTNLYLVRADGGRITRLTAERNGAEEPAFDPGTGRLVYARWWYNRHLPSALGPRGITLDPRRALPSDRPNLWQVVELSRNEGVKLAAGDIGSRRTTTAYQPAFTGGTEIVGVYAANLGLSPRPGPTGIQAFAGRLGPARRLAGPIMDSGGGSYGSPRGLASPSACSPARLPDGRIVFAYDPGGRGDFGIFTMNADGSRITPLADFPGTLELDPAPVVPRTPSRGAGAWLADLARRPGDPKDPSTFTFLCENVFAGGPIDGPSPSGPAPAPGLVLRFFAVAPAMAPAHGDSAFLIREAPVEPDGAIRAGGLPAGRPMFEQLVDAGGRPVSTGAGPAHVAGFNFGAPGGTTRCVGCHLGHSALPLGRHEGRRWFDASPGARVTATSAAPGTAGAHAAVDRRTRGRTREVAWIAGGNQGERLGLGWALPLEIREAVLYAPRPDSREGSSLEVLSCEVVLFDGSREVARCRAGPLSPRGTRVRIAAPRADSLEVRILGAKGAFEGHRAAGLAEVETIARLAASGPDRAFGSLRP</sequence>
<dbReference type="Pfam" id="PF07676">
    <property type="entry name" value="PD40"/>
    <property type="match status" value="1"/>
</dbReference>
<comment type="caution">
    <text evidence="2">The sequence shown here is derived from an EMBL/GenBank/DDBJ whole genome shotgun (WGS) entry which is preliminary data.</text>
</comment>
<dbReference type="InterPro" id="IPR011042">
    <property type="entry name" value="6-blade_b-propeller_TolB-like"/>
</dbReference>
<reference evidence="2 3" key="1">
    <citation type="journal article" date="2019" name="Nat. Microbiol.">
        <title>Mediterranean grassland soil C-N compound turnover is dependent on rainfall and depth, and is mediated by genomically divergent microorganisms.</title>
        <authorList>
            <person name="Diamond S."/>
            <person name="Andeer P.F."/>
            <person name="Li Z."/>
            <person name="Crits-Christoph A."/>
            <person name="Burstein D."/>
            <person name="Anantharaman K."/>
            <person name="Lane K.R."/>
            <person name="Thomas B.C."/>
            <person name="Pan C."/>
            <person name="Northen T.R."/>
            <person name="Banfield J.F."/>
        </authorList>
    </citation>
    <scope>NUCLEOTIDE SEQUENCE [LARGE SCALE GENOMIC DNA]</scope>
    <source>
        <strain evidence="2">WS_3</strain>
    </source>
</reference>
<feature type="signal peptide" evidence="1">
    <location>
        <begin position="1"/>
        <end position="25"/>
    </location>
</feature>
<dbReference type="AlphaFoldDB" id="A0A538SF14"/>
<evidence type="ECO:0000313" key="3">
    <source>
        <dbReference type="Proteomes" id="UP000320184"/>
    </source>
</evidence>
<organism evidence="2 3">
    <name type="scientific">Eiseniibacteriota bacterium</name>
    <dbReference type="NCBI Taxonomy" id="2212470"/>
    <lineage>
        <taxon>Bacteria</taxon>
        <taxon>Candidatus Eiseniibacteriota</taxon>
    </lineage>
</organism>
<proteinExistence type="predicted"/>
<protein>
    <recommendedName>
        <fullName evidence="4">Hydrazine synthase alpha subunit middle domain-containing protein</fullName>
    </recommendedName>
</protein>
<accession>A0A538SF14</accession>
<feature type="chain" id="PRO_5022181047" description="Hydrazine synthase alpha subunit middle domain-containing protein" evidence="1">
    <location>
        <begin position="26"/>
        <end position="691"/>
    </location>
</feature>